<reference evidence="2 3" key="1">
    <citation type="submission" date="2024-09" db="EMBL/GenBank/DDBJ databases">
        <title>Chromosome-scale assembly of Riccia fluitans.</title>
        <authorList>
            <person name="Paukszto L."/>
            <person name="Sawicki J."/>
            <person name="Karawczyk K."/>
            <person name="Piernik-Szablinska J."/>
            <person name="Szczecinska M."/>
            <person name="Mazdziarz M."/>
        </authorList>
    </citation>
    <scope>NUCLEOTIDE SEQUENCE [LARGE SCALE GENOMIC DNA]</scope>
    <source>
        <strain evidence="2">Rf_01</strain>
        <tissue evidence="2">Aerial parts of the thallus</tissue>
    </source>
</reference>
<dbReference type="Proteomes" id="UP001605036">
    <property type="component" value="Unassembled WGS sequence"/>
</dbReference>
<proteinExistence type="predicted"/>
<accession>A0ABD1XIU1</accession>
<dbReference type="EMBL" id="JBHFFA010000008">
    <property type="protein sequence ID" value="KAL2608862.1"/>
    <property type="molecule type" value="Genomic_DNA"/>
</dbReference>
<feature type="region of interest" description="Disordered" evidence="1">
    <location>
        <begin position="1"/>
        <end position="22"/>
    </location>
</feature>
<organism evidence="2 3">
    <name type="scientific">Riccia fluitans</name>
    <dbReference type="NCBI Taxonomy" id="41844"/>
    <lineage>
        <taxon>Eukaryota</taxon>
        <taxon>Viridiplantae</taxon>
        <taxon>Streptophyta</taxon>
        <taxon>Embryophyta</taxon>
        <taxon>Marchantiophyta</taxon>
        <taxon>Marchantiopsida</taxon>
        <taxon>Marchantiidae</taxon>
        <taxon>Marchantiales</taxon>
        <taxon>Ricciaceae</taxon>
        <taxon>Riccia</taxon>
    </lineage>
</organism>
<gene>
    <name evidence="2" type="ORF">R1flu_027435</name>
</gene>
<dbReference type="AlphaFoldDB" id="A0ABD1XIU1"/>
<evidence type="ECO:0000256" key="1">
    <source>
        <dbReference type="SAM" id="MobiDB-lite"/>
    </source>
</evidence>
<evidence type="ECO:0000313" key="3">
    <source>
        <dbReference type="Proteomes" id="UP001605036"/>
    </source>
</evidence>
<sequence length="81" mass="9105">MEQLEQQKLRLPSDGHEPSPRQEAVELALVDACYQVQRTITAVRKSLSSELAGVVGRMEEFANIPREDEEKSHEGSLLLDD</sequence>
<comment type="caution">
    <text evidence="2">The sequence shown here is derived from an EMBL/GenBank/DDBJ whole genome shotgun (WGS) entry which is preliminary data.</text>
</comment>
<name>A0ABD1XIU1_9MARC</name>
<keyword evidence="3" id="KW-1185">Reference proteome</keyword>
<protein>
    <submittedName>
        <fullName evidence="2">Uncharacterized protein</fullName>
    </submittedName>
</protein>
<evidence type="ECO:0000313" key="2">
    <source>
        <dbReference type="EMBL" id="KAL2608862.1"/>
    </source>
</evidence>